<accession>A0A2P1H9R0</accession>
<comment type="subunit">
    <text evidence="3">F-type ATPases have 2 components, CF(1) - the catalytic core - and CF(0) - the membrane proton channel.</text>
</comment>
<evidence type="ECO:0000256" key="7">
    <source>
        <dbReference type="ARBA" id="ARBA00022781"/>
    </source>
</evidence>
<evidence type="ECO:0000256" key="1">
    <source>
        <dbReference type="ARBA" id="ARBA00004304"/>
    </source>
</evidence>
<evidence type="ECO:0000256" key="4">
    <source>
        <dbReference type="ARBA" id="ARBA00022448"/>
    </source>
</evidence>
<proteinExistence type="inferred from homology"/>
<feature type="transmembrane region" description="Helical" evidence="13">
    <location>
        <begin position="12"/>
        <end position="34"/>
    </location>
</feature>
<evidence type="ECO:0000256" key="8">
    <source>
        <dbReference type="ARBA" id="ARBA00022989"/>
    </source>
</evidence>
<evidence type="ECO:0000256" key="5">
    <source>
        <dbReference type="ARBA" id="ARBA00022547"/>
    </source>
</evidence>
<dbReference type="GO" id="GO:0015078">
    <property type="term" value="F:proton transmembrane transporter activity"/>
    <property type="evidence" value="ECO:0007669"/>
    <property type="project" value="InterPro"/>
</dbReference>
<dbReference type="GO" id="GO:0031966">
    <property type="term" value="C:mitochondrial membrane"/>
    <property type="evidence" value="ECO:0007669"/>
    <property type="project" value="UniProtKB-SubCell"/>
</dbReference>
<reference evidence="14" key="1">
    <citation type="journal article" date="2018" name="Mol. Biol. Evol.">
        <title>Transoceanic dispersal and plate tectonics shaped global cockroach distributions: evidence from mitochondrial phylogenomics.</title>
        <authorList>
            <person name="Bourguignon T."/>
            <person name="Qian T."/>
            <person name="Ho S.Y.W."/>
            <person name="Juna F."/>
            <person name="Wang Z."/>
            <person name="Arab D.A."/>
            <person name="Cameron S.L."/>
            <person name="Walker J."/>
            <person name="Rentz D."/>
            <person name="Evans T.A."/>
            <person name="Lo N."/>
        </authorList>
    </citation>
    <scope>NUCLEOTIDE SEQUENCE</scope>
</reference>
<name>A0A2P1H9R0_9NEOP</name>
<evidence type="ECO:0000256" key="6">
    <source>
        <dbReference type="ARBA" id="ARBA00022692"/>
    </source>
</evidence>
<keyword evidence="9 12" id="KW-0406">Ion transport</keyword>
<keyword evidence="10 12" id="KW-0496">Mitochondrion</keyword>
<keyword evidence="11 13" id="KW-0472">Membrane</keyword>
<evidence type="ECO:0000313" key="14">
    <source>
        <dbReference type="EMBL" id="AVN68269.1"/>
    </source>
</evidence>
<evidence type="ECO:0000256" key="9">
    <source>
        <dbReference type="ARBA" id="ARBA00023065"/>
    </source>
</evidence>
<dbReference type="GO" id="GO:0015986">
    <property type="term" value="P:proton motive force-driven ATP synthesis"/>
    <property type="evidence" value="ECO:0007669"/>
    <property type="project" value="InterPro"/>
</dbReference>
<evidence type="ECO:0000256" key="12">
    <source>
        <dbReference type="RuleBase" id="RU003661"/>
    </source>
</evidence>
<keyword evidence="6 12" id="KW-0812">Transmembrane</keyword>
<evidence type="ECO:0000256" key="2">
    <source>
        <dbReference type="ARBA" id="ARBA00008892"/>
    </source>
</evidence>
<evidence type="ECO:0000256" key="13">
    <source>
        <dbReference type="SAM" id="Phobius"/>
    </source>
</evidence>
<protein>
    <recommendedName>
        <fullName evidence="12">ATP synthase complex subunit 8</fullName>
    </recommendedName>
</protein>
<dbReference type="EMBL" id="MG882230">
    <property type="protein sequence ID" value="AVN68269.1"/>
    <property type="molecule type" value="Genomic_DNA"/>
</dbReference>
<dbReference type="InterPro" id="IPR001421">
    <property type="entry name" value="ATP8_metazoa"/>
</dbReference>
<dbReference type="AlphaFoldDB" id="A0A2P1H9R0"/>
<evidence type="ECO:0000256" key="3">
    <source>
        <dbReference type="ARBA" id="ARBA00011291"/>
    </source>
</evidence>
<keyword evidence="4 12" id="KW-0813">Transport</keyword>
<geneLocation type="mitochondrion" evidence="14"/>
<keyword evidence="7 12" id="KW-0375">Hydrogen ion transport</keyword>
<gene>
    <name evidence="14" type="primary">atp8</name>
</gene>
<dbReference type="GO" id="GO:0045259">
    <property type="term" value="C:proton-transporting ATP synthase complex"/>
    <property type="evidence" value="ECO:0007669"/>
    <property type="project" value="UniProtKB-KW"/>
</dbReference>
<sequence>MPQMMPMNWTMLFIFFLITFMVFNTINYFSYLPMTKEQQKLNKKSKDKMNWKW</sequence>
<comment type="similarity">
    <text evidence="2 12">Belongs to the ATPase protein 8 family.</text>
</comment>
<evidence type="ECO:0000256" key="10">
    <source>
        <dbReference type="ARBA" id="ARBA00023128"/>
    </source>
</evidence>
<keyword evidence="8 13" id="KW-1133">Transmembrane helix</keyword>
<organism evidence="14">
    <name type="scientific">Tryonicus parvus</name>
    <dbReference type="NCBI Taxonomy" id="1554535"/>
    <lineage>
        <taxon>Eukaryota</taxon>
        <taxon>Metazoa</taxon>
        <taxon>Ecdysozoa</taxon>
        <taxon>Arthropoda</taxon>
        <taxon>Hexapoda</taxon>
        <taxon>Insecta</taxon>
        <taxon>Pterygota</taxon>
        <taxon>Neoptera</taxon>
        <taxon>Polyneoptera</taxon>
        <taxon>Dictyoptera</taxon>
        <taxon>Blattodea</taxon>
        <taxon>Blattoidea</taxon>
        <taxon>Tryonicidae</taxon>
        <taxon>Tryonicus</taxon>
    </lineage>
</organism>
<evidence type="ECO:0000256" key="11">
    <source>
        <dbReference type="ARBA" id="ARBA00023136"/>
    </source>
</evidence>
<dbReference type="Pfam" id="PF00895">
    <property type="entry name" value="ATP-synt_8"/>
    <property type="match status" value="1"/>
</dbReference>
<keyword evidence="5 12" id="KW-0138">CF(0)</keyword>
<comment type="subcellular location">
    <subcellularLocation>
        <location evidence="1 12">Mitochondrion membrane</location>
        <topology evidence="1 12">Single-pass membrane protein</topology>
    </subcellularLocation>
</comment>